<sequence>MTLIAAAWMDLLESSHPQGSLEVARSLVAEHLVPENIDRDVLKRYVRKALRNGAWRRLRRESRALLWAAAKHLHKVKSPVLRDVLRGILLEIELSTLRGRAVFYGALLALRQGLTQVLGNLKRLITLGVGYLNLPTMWRVLG</sequence>
<dbReference type="GeneID" id="59453974"/>
<protein>
    <submittedName>
        <fullName evidence="1">Uncharacterized protein</fullName>
    </submittedName>
</protein>
<dbReference type="Proteomes" id="UP000593766">
    <property type="component" value="Chromosome"/>
</dbReference>
<dbReference type="RefSeq" id="WP_193436365.1">
    <property type="nucleotide sequence ID" value="NZ_CP063144.1"/>
</dbReference>
<evidence type="ECO:0000313" key="1">
    <source>
        <dbReference type="EMBL" id="QOR94568.1"/>
    </source>
</evidence>
<reference evidence="1 2" key="1">
    <citation type="submission" date="2020-10" db="EMBL/GenBank/DDBJ databases">
        <title>Complete genome sequence of Thermosphaera aggregans strain 3507.</title>
        <authorList>
            <person name="Zayulina K.S."/>
            <person name="Elcheninov A.G."/>
            <person name="Toshchakov S.V."/>
            <person name="Kublanov I.V."/>
            <person name="Kochetkova T.V."/>
        </authorList>
    </citation>
    <scope>NUCLEOTIDE SEQUENCE [LARGE SCALE GENOMIC DNA]</scope>
    <source>
        <strain evidence="1 2">3507</strain>
    </source>
</reference>
<name>A0A7M1UQP1_9CREN</name>
<organism evidence="1 2">
    <name type="scientific">Thermosphaera chiliense</name>
    <dbReference type="NCBI Taxonomy" id="3402707"/>
    <lineage>
        <taxon>Archaea</taxon>
        <taxon>Thermoproteota</taxon>
        <taxon>Thermoprotei</taxon>
        <taxon>Desulfurococcales</taxon>
        <taxon>Desulfurococcaceae</taxon>
        <taxon>Thermosphaera</taxon>
    </lineage>
</organism>
<evidence type="ECO:0000313" key="2">
    <source>
        <dbReference type="Proteomes" id="UP000593766"/>
    </source>
</evidence>
<proteinExistence type="predicted"/>
<dbReference type="EMBL" id="CP063144">
    <property type="protein sequence ID" value="QOR94568.1"/>
    <property type="molecule type" value="Genomic_DNA"/>
</dbReference>
<dbReference type="OrthoDB" id="19359at2157"/>
<dbReference type="KEGG" id="tcs:IMZ38_01110"/>
<keyword evidence="2" id="KW-1185">Reference proteome</keyword>
<dbReference type="AlphaFoldDB" id="A0A7M1UQP1"/>
<accession>A0A7M1UQP1</accession>
<gene>
    <name evidence="1" type="ORF">IMZ38_01110</name>
</gene>